<feature type="chain" id="PRO_5040770062" evidence="2">
    <location>
        <begin position="19"/>
        <end position="638"/>
    </location>
</feature>
<dbReference type="Gene3D" id="3.20.20.80">
    <property type="entry name" value="Glycosidases"/>
    <property type="match status" value="1"/>
</dbReference>
<dbReference type="CDD" id="cd11577">
    <property type="entry name" value="GH71"/>
    <property type="match status" value="1"/>
</dbReference>
<proteinExistence type="predicted"/>
<comment type="caution">
    <text evidence="3">The sequence shown here is derived from an EMBL/GenBank/DDBJ whole genome shotgun (WGS) entry which is preliminary data.</text>
</comment>
<dbReference type="InterPro" id="IPR005197">
    <property type="entry name" value="Glyco_hydro_71"/>
</dbReference>
<reference evidence="3" key="1">
    <citation type="submission" date="2022-11" db="EMBL/GenBank/DDBJ databases">
        <authorList>
            <person name="Petersen C."/>
        </authorList>
    </citation>
    <scope>NUCLEOTIDE SEQUENCE</scope>
    <source>
        <strain evidence="3">IBT 30069</strain>
    </source>
</reference>
<dbReference type="Proteomes" id="UP001149165">
    <property type="component" value="Unassembled WGS sequence"/>
</dbReference>
<accession>A0A9W9JW28</accession>
<dbReference type="AlphaFoldDB" id="A0A9W9JW28"/>
<gene>
    <name evidence="3" type="ORF">N7456_012679</name>
</gene>
<dbReference type="GO" id="GO:0051118">
    <property type="term" value="F:glucan endo-1,3-alpha-glucosidase activity"/>
    <property type="evidence" value="ECO:0007669"/>
    <property type="project" value="InterPro"/>
</dbReference>
<feature type="signal peptide" evidence="2">
    <location>
        <begin position="1"/>
        <end position="18"/>
    </location>
</feature>
<dbReference type="OrthoDB" id="3257981at2759"/>
<name>A0A9W9JW28_9EURO</name>
<dbReference type="EMBL" id="JAPQKH010000008">
    <property type="protein sequence ID" value="KAJ5083252.1"/>
    <property type="molecule type" value="Genomic_DNA"/>
</dbReference>
<evidence type="ECO:0000256" key="2">
    <source>
        <dbReference type="SAM" id="SignalP"/>
    </source>
</evidence>
<organism evidence="3 4">
    <name type="scientific">Penicillium angulare</name>
    <dbReference type="NCBI Taxonomy" id="116970"/>
    <lineage>
        <taxon>Eukaryota</taxon>
        <taxon>Fungi</taxon>
        <taxon>Dikarya</taxon>
        <taxon>Ascomycota</taxon>
        <taxon>Pezizomycotina</taxon>
        <taxon>Eurotiomycetes</taxon>
        <taxon>Eurotiomycetidae</taxon>
        <taxon>Eurotiales</taxon>
        <taxon>Aspergillaceae</taxon>
        <taxon>Penicillium</taxon>
    </lineage>
</organism>
<reference evidence="3" key="2">
    <citation type="journal article" date="2023" name="IMA Fungus">
        <title>Comparative genomic study of the Penicillium genus elucidates a diverse pangenome and 15 lateral gene transfer events.</title>
        <authorList>
            <person name="Petersen C."/>
            <person name="Sorensen T."/>
            <person name="Nielsen M.R."/>
            <person name="Sondergaard T.E."/>
            <person name="Sorensen J.L."/>
            <person name="Fitzpatrick D.A."/>
            <person name="Frisvad J.C."/>
            <person name="Nielsen K.L."/>
        </authorList>
    </citation>
    <scope>NUCLEOTIDE SEQUENCE</scope>
    <source>
        <strain evidence="3">IBT 30069</strain>
    </source>
</reference>
<keyword evidence="2" id="KW-0732">Signal</keyword>
<keyword evidence="4" id="KW-1185">Reference proteome</keyword>
<feature type="compositionally biased region" description="Low complexity" evidence="1">
    <location>
        <begin position="493"/>
        <end position="515"/>
    </location>
</feature>
<sequence length="638" mass="67250">MRAPTILLIFFSLLGAWARSLPDVKSQISEAKRQSTNRLVFAHFMIGITSDRSSASAYDDDMQRAKSLGIDAFALNIGVDPYTDQQLEFAYDSAANNGMKVFISFDFNWWNTGQASAIGQKIAQYANKPGQLMVDDKVFVSSFAGDGLNVGALRAAAGRPIFFAPNFHPSYGTDISTVDGLLNWMAWPNNGNNKAPSPGANVSVSDGDKVYTNALGGKAYVAPVSPWFSTHFGPEVSYSKNWVFPSDLLWYNRWNDVLSLGPRFIEIVTWNDYGESHYIGPLKSPHTDDGASRWVNDMPHDGWLEISKPFIAAFKAGASSPNNYITADQLVYWYRPAPRDQNCDATDTCMVTANNGSGNYFIGRPNGWQSMQDSVFVVSLLKSPATVQVNSGGTVYQYNAPAGAYAKAVPMQVGVQAFSIARGGQTVLSGTSLKPIIAGCVCGLYNFNAYVGTLPPGFNDPLQPDALAAFSQGLRVNTCRPTPSLGTVPPPASTTSTTSIPGGPTGPTGPTNTTSPVPPPTSCPGGATATVTVSYTTTVTQTQTTGCAPGGPGSGTGGSVCIGGTGPGNYVGLCNFCCGYGYCPPGPCSCTQYGAPVPTPPSTGANGVPLPGEDDSYLGLCSFSCSHGYCPPTACTYA</sequence>
<evidence type="ECO:0000313" key="3">
    <source>
        <dbReference type="EMBL" id="KAJ5083252.1"/>
    </source>
</evidence>
<dbReference type="Pfam" id="PF03659">
    <property type="entry name" value="Glyco_hydro_71"/>
    <property type="match status" value="1"/>
</dbReference>
<protein>
    <submittedName>
        <fullName evidence="3">Alpha-1-3-glucanase/mutanase</fullName>
    </submittedName>
</protein>
<evidence type="ECO:0000256" key="1">
    <source>
        <dbReference type="SAM" id="MobiDB-lite"/>
    </source>
</evidence>
<evidence type="ECO:0000313" key="4">
    <source>
        <dbReference type="Proteomes" id="UP001149165"/>
    </source>
</evidence>
<feature type="region of interest" description="Disordered" evidence="1">
    <location>
        <begin position="480"/>
        <end position="523"/>
    </location>
</feature>